<reference evidence="1" key="1">
    <citation type="submission" date="2020-05" db="EMBL/GenBank/DDBJ databases">
        <title>Large-scale comparative analyses of tick genomes elucidate their genetic diversity and vector capacities.</title>
        <authorList>
            <person name="Jia N."/>
            <person name="Wang J."/>
            <person name="Shi W."/>
            <person name="Du L."/>
            <person name="Sun Y."/>
            <person name="Zhan W."/>
            <person name="Jiang J."/>
            <person name="Wang Q."/>
            <person name="Zhang B."/>
            <person name="Ji P."/>
            <person name="Sakyi L.B."/>
            <person name="Cui X."/>
            <person name="Yuan T."/>
            <person name="Jiang B."/>
            <person name="Yang W."/>
            <person name="Lam T.T.-Y."/>
            <person name="Chang Q."/>
            <person name="Ding S."/>
            <person name="Wang X."/>
            <person name="Zhu J."/>
            <person name="Ruan X."/>
            <person name="Zhao L."/>
            <person name="Wei J."/>
            <person name="Que T."/>
            <person name="Du C."/>
            <person name="Cheng J."/>
            <person name="Dai P."/>
            <person name="Han X."/>
            <person name="Huang E."/>
            <person name="Gao Y."/>
            <person name="Liu J."/>
            <person name="Shao H."/>
            <person name="Ye R."/>
            <person name="Li L."/>
            <person name="Wei W."/>
            <person name="Wang X."/>
            <person name="Wang C."/>
            <person name="Yang T."/>
            <person name="Huo Q."/>
            <person name="Li W."/>
            <person name="Guo W."/>
            <person name="Chen H."/>
            <person name="Zhou L."/>
            <person name="Ni X."/>
            <person name="Tian J."/>
            <person name="Zhou Y."/>
            <person name="Sheng Y."/>
            <person name="Liu T."/>
            <person name="Pan Y."/>
            <person name="Xia L."/>
            <person name="Li J."/>
            <person name="Zhao F."/>
            <person name="Cao W."/>
        </authorList>
    </citation>
    <scope>NUCLEOTIDE SEQUENCE</scope>
    <source>
        <strain evidence="1">Hyas-2018</strain>
    </source>
</reference>
<sequence>MVVSRSEVCKLVKDRRHDLTEMRQSLERELRKGHREIKTSLDFMNKAFEDMANQLKKVETENAELKAANSFLTDECALLRSKVAENELRITKLEQYSRNRNIEIKGVPTTQNENLKSVLAAIGNAVTLPPCTNASQQNIVVQFQSRSKRNALLDDRNV</sequence>
<evidence type="ECO:0000313" key="1">
    <source>
        <dbReference type="EMBL" id="KAH6940314.1"/>
    </source>
</evidence>
<gene>
    <name evidence="1" type="ORF">HPB50_026641</name>
</gene>
<protein>
    <submittedName>
        <fullName evidence="1">Uncharacterized protein</fullName>
    </submittedName>
</protein>
<comment type="caution">
    <text evidence="1">The sequence shown here is derived from an EMBL/GenBank/DDBJ whole genome shotgun (WGS) entry which is preliminary data.</text>
</comment>
<proteinExistence type="predicted"/>
<name>A0ACB7T5X5_HYAAI</name>
<keyword evidence="2" id="KW-1185">Reference proteome</keyword>
<evidence type="ECO:0000313" key="2">
    <source>
        <dbReference type="Proteomes" id="UP000821845"/>
    </source>
</evidence>
<organism evidence="1 2">
    <name type="scientific">Hyalomma asiaticum</name>
    <name type="common">Tick</name>
    <dbReference type="NCBI Taxonomy" id="266040"/>
    <lineage>
        <taxon>Eukaryota</taxon>
        <taxon>Metazoa</taxon>
        <taxon>Ecdysozoa</taxon>
        <taxon>Arthropoda</taxon>
        <taxon>Chelicerata</taxon>
        <taxon>Arachnida</taxon>
        <taxon>Acari</taxon>
        <taxon>Parasitiformes</taxon>
        <taxon>Ixodida</taxon>
        <taxon>Ixodoidea</taxon>
        <taxon>Ixodidae</taxon>
        <taxon>Hyalomminae</taxon>
        <taxon>Hyalomma</taxon>
    </lineage>
</organism>
<dbReference type="Proteomes" id="UP000821845">
    <property type="component" value="Chromosome 2"/>
</dbReference>
<dbReference type="EMBL" id="CM023482">
    <property type="protein sequence ID" value="KAH6940314.1"/>
    <property type="molecule type" value="Genomic_DNA"/>
</dbReference>
<accession>A0ACB7T5X5</accession>